<proteinExistence type="predicted"/>
<name>A0A0N9HX20_9PSEU</name>
<feature type="region of interest" description="Disordered" evidence="1">
    <location>
        <begin position="139"/>
        <end position="167"/>
    </location>
</feature>
<evidence type="ECO:0000313" key="4">
    <source>
        <dbReference type="Proteomes" id="UP000063699"/>
    </source>
</evidence>
<keyword evidence="4" id="KW-1185">Reference proteome</keyword>
<organism evidence="3 4">
    <name type="scientific">Kibdelosporangium phytohabitans</name>
    <dbReference type="NCBI Taxonomy" id="860235"/>
    <lineage>
        <taxon>Bacteria</taxon>
        <taxon>Bacillati</taxon>
        <taxon>Actinomycetota</taxon>
        <taxon>Actinomycetes</taxon>
        <taxon>Pseudonocardiales</taxon>
        <taxon>Pseudonocardiaceae</taxon>
        <taxon>Kibdelosporangium</taxon>
    </lineage>
</organism>
<dbReference type="STRING" id="860235.AOZ06_14870"/>
<evidence type="ECO:0000256" key="1">
    <source>
        <dbReference type="SAM" id="MobiDB-lite"/>
    </source>
</evidence>
<evidence type="ECO:0000256" key="2">
    <source>
        <dbReference type="SAM" id="SignalP"/>
    </source>
</evidence>
<dbReference type="AlphaFoldDB" id="A0A0N9HX20"/>
<dbReference type="PROSITE" id="PS51257">
    <property type="entry name" value="PROKAR_LIPOPROTEIN"/>
    <property type="match status" value="1"/>
</dbReference>
<dbReference type="EMBL" id="CP012752">
    <property type="protein sequence ID" value="ALG08029.1"/>
    <property type="molecule type" value="Genomic_DNA"/>
</dbReference>
<feature type="chain" id="PRO_5006035594" description="Secreted protein" evidence="2">
    <location>
        <begin position="21"/>
        <end position="167"/>
    </location>
</feature>
<evidence type="ECO:0008006" key="5">
    <source>
        <dbReference type="Google" id="ProtNLM"/>
    </source>
</evidence>
<gene>
    <name evidence="3" type="ORF">AOZ06_14870</name>
</gene>
<sequence length="167" mass="16699">MNRTLAAAALLLAAAATLTACDGGPLACRNSAVRKGISLDIDPAYAAKVGSARMTTCWSGSCTDTALELYPSSTSRPMPCTPTGPDSACGARAEPTGGKNSFADLPDLPAGPVDVTLRLIDQAGAELATSRVTITAATRYPDGPECGGGTPQGGLAVSPDGTVSERS</sequence>
<dbReference type="RefSeq" id="WP_054289936.1">
    <property type="nucleotide sequence ID" value="NZ_CP012752.1"/>
</dbReference>
<dbReference type="OrthoDB" id="3828886at2"/>
<evidence type="ECO:0000313" key="3">
    <source>
        <dbReference type="EMBL" id="ALG08029.1"/>
    </source>
</evidence>
<dbReference type="KEGG" id="kphy:AOZ06_14870"/>
<dbReference type="Proteomes" id="UP000063699">
    <property type="component" value="Chromosome"/>
</dbReference>
<reference evidence="3 4" key="1">
    <citation type="submission" date="2015-07" db="EMBL/GenBank/DDBJ databases">
        <title>Genome sequencing of Kibdelosporangium phytohabitans.</title>
        <authorList>
            <person name="Qin S."/>
            <person name="Xing K."/>
        </authorList>
    </citation>
    <scope>NUCLEOTIDE SEQUENCE [LARGE SCALE GENOMIC DNA]</scope>
    <source>
        <strain evidence="3 4">KLBMP1111</strain>
    </source>
</reference>
<protein>
    <recommendedName>
        <fullName evidence="5">Secreted protein</fullName>
    </recommendedName>
</protein>
<accession>A0A0N9HX20</accession>
<feature type="signal peptide" evidence="2">
    <location>
        <begin position="1"/>
        <end position="20"/>
    </location>
</feature>
<keyword evidence="2" id="KW-0732">Signal</keyword>
<feature type="region of interest" description="Disordered" evidence="1">
    <location>
        <begin position="73"/>
        <end position="105"/>
    </location>
</feature>